<evidence type="ECO:0000256" key="5">
    <source>
        <dbReference type="SAM" id="MobiDB-lite"/>
    </source>
</evidence>
<evidence type="ECO:0000256" key="6">
    <source>
        <dbReference type="SAM" id="SignalP"/>
    </source>
</evidence>
<feature type="chain" id="PRO_5045065163" evidence="6">
    <location>
        <begin position="20"/>
        <end position="548"/>
    </location>
</feature>
<dbReference type="InterPro" id="IPR000914">
    <property type="entry name" value="SBP_5_dom"/>
</dbReference>
<dbReference type="Proteomes" id="UP001597391">
    <property type="component" value="Unassembled WGS sequence"/>
</dbReference>
<evidence type="ECO:0000256" key="4">
    <source>
        <dbReference type="ARBA" id="ARBA00022729"/>
    </source>
</evidence>
<dbReference type="InterPro" id="IPR039424">
    <property type="entry name" value="SBP_5"/>
</dbReference>
<evidence type="ECO:0000313" key="9">
    <source>
        <dbReference type="Proteomes" id="UP001597391"/>
    </source>
</evidence>
<dbReference type="EMBL" id="JBHUOP010000007">
    <property type="protein sequence ID" value="MFD2841583.1"/>
    <property type="molecule type" value="Genomic_DNA"/>
</dbReference>
<dbReference type="Pfam" id="PF00496">
    <property type="entry name" value="SBP_bac_5"/>
    <property type="match status" value="1"/>
</dbReference>
<feature type="region of interest" description="Disordered" evidence="5">
    <location>
        <begin position="24"/>
        <end position="46"/>
    </location>
</feature>
<evidence type="ECO:0000256" key="2">
    <source>
        <dbReference type="ARBA" id="ARBA00005695"/>
    </source>
</evidence>
<keyword evidence="9" id="KW-1185">Reference proteome</keyword>
<reference evidence="9" key="1">
    <citation type="journal article" date="2019" name="Int. J. Syst. Evol. Microbiol.">
        <title>The Global Catalogue of Microorganisms (GCM) 10K type strain sequencing project: providing services to taxonomists for standard genome sequencing and annotation.</title>
        <authorList>
            <consortium name="The Broad Institute Genomics Platform"/>
            <consortium name="The Broad Institute Genome Sequencing Center for Infectious Disease"/>
            <person name="Wu L."/>
            <person name="Ma J."/>
        </authorList>
    </citation>
    <scope>NUCLEOTIDE SEQUENCE [LARGE SCALE GENOMIC DNA]</scope>
    <source>
        <strain evidence="9">KCTC 33576</strain>
    </source>
</reference>
<accession>A0ABW5XIM4</accession>
<gene>
    <name evidence="8" type="ORF">ACFSYH_13540</name>
</gene>
<evidence type="ECO:0000259" key="7">
    <source>
        <dbReference type="Pfam" id="PF00496"/>
    </source>
</evidence>
<dbReference type="SUPFAM" id="SSF53850">
    <property type="entry name" value="Periplasmic binding protein-like II"/>
    <property type="match status" value="1"/>
</dbReference>
<dbReference type="InterPro" id="IPR030678">
    <property type="entry name" value="Peptide/Ni-bd"/>
</dbReference>
<comment type="similarity">
    <text evidence="2">Belongs to the bacterial solute-binding protein 5 family.</text>
</comment>
<dbReference type="Gene3D" id="3.10.105.10">
    <property type="entry name" value="Dipeptide-binding Protein, Domain 3"/>
    <property type="match status" value="1"/>
</dbReference>
<dbReference type="PIRSF" id="PIRSF002741">
    <property type="entry name" value="MppA"/>
    <property type="match status" value="1"/>
</dbReference>
<feature type="domain" description="Solute-binding protein family 5" evidence="7">
    <location>
        <begin position="94"/>
        <end position="449"/>
    </location>
</feature>
<comment type="caution">
    <text evidence="8">The sequence shown here is derived from an EMBL/GenBank/DDBJ whole genome shotgun (WGS) entry which is preliminary data.</text>
</comment>
<dbReference type="PROSITE" id="PS51257">
    <property type="entry name" value="PROKAR_LIPOPROTEIN"/>
    <property type="match status" value="1"/>
</dbReference>
<organism evidence="8 9">
    <name type="scientific">Populibacterium corticicola</name>
    <dbReference type="NCBI Taxonomy" id="1812826"/>
    <lineage>
        <taxon>Bacteria</taxon>
        <taxon>Bacillati</taxon>
        <taxon>Actinomycetota</taxon>
        <taxon>Actinomycetes</taxon>
        <taxon>Micrococcales</taxon>
        <taxon>Jonesiaceae</taxon>
        <taxon>Populibacterium</taxon>
    </lineage>
</organism>
<dbReference type="CDD" id="cd08492">
    <property type="entry name" value="PBP2_NikA_DppA_OppA_like_15"/>
    <property type="match status" value="1"/>
</dbReference>
<name>A0ABW5XIM4_9MICO</name>
<dbReference type="PANTHER" id="PTHR30290:SF10">
    <property type="entry name" value="PERIPLASMIC OLIGOPEPTIDE-BINDING PROTEIN-RELATED"/>
    <property type="match status" value="1"/>
</dbReference>
<dbReference type="PANTHER" id="PTHR30290">
    <property type="entry name" value="PERIPLASMIC BINDING COMPONENT OF ABC TRANSPORTER"/>
    <property type="match status" value="1"/>
</dbReference>
<comment type="subcellular location">
    <subcellularLocation>
        <location evidence="1">Cell envelope</location>
    </subcellularLocation>
</comment>
<keyword evidence="4 6" id="KW-0732">Signal</keyword>
<sequence>MKRLRTSLALALTAAFALSACNDGSSANDTTAEQTAQPSAGAETNEPVAGGDLRFALVAAPTGVDPQQVGSNVSIYIARSIADSLTDQDPTTGEIVPWLAEKWETNEDLTEFTFTLKPGITFSDGSPLTAQVVKENFDSIVEDLGALAPLGSGYLSGYEGTTVTDELTFTVAFDAPNAQFLQATATQALAIVSSDTVKTSPEERLQGQVIGTGPFVVESYTQDQGAVLAKREGYDWASPAFEHSGDAYLDKITFTVVPESGVRTGGLVSGQFDAISDALPQDITQIEGAGGKVLTRSNPGLPFVLHLNVAREPLNDPAVRKALNPGINRQELVDTVLSDQFNPATSILAATTPGHADQSGLLAFDPDAAKKILEEAGWVTGGDGIREKDGKKLSFSVVYAQLFSGNQAVLELTQQQLRAIGVDLQLKQATPAEQAEILASGDYEAYYYNSTRAEGDVLRTSFHAGLRNIAQREADDVLEPVLEASLAEADSAKRNELLGQAQELIIENAYAIPLFELSQSIGVAGNVHGLGFEASSRLKFYDTWIAEQ</sequence>
<dbReference type="Gene3D" id="3.40.190.10">
    <property type="entry name" value="Periplasmic binding protein-like II"/>
    <property type="match status" value="1"/>
</dbReference>
<proteinExistence type="inferred from homology"/>
<evidence type="ECO:0000256" key="3">
    <source>
        <dbReference type="ARBA" id="ARBA00022448"/>
    </source>
</evidence>
<feature type="signal peptide" evidence="6">
    <location>
        <begin position="1"/>
        <end position="19"/>
    </location>
</feature>
<protein>
    <submittedName>
        <fullName evidence="8">ABC transporter substrate-binding protein</fullName>
    </submittedName>
</protein>
<feature type="compositionally biased region" description="Polar residues" evidence="5">
    <location>
        <begin position="24"/>
        <end position="38"/>
    </location>
</feature>
<evidence type="ECO:0000256" key="1">
    <source>
        <dbReference type="ARBA" id="ARBA00004196"/>
    </source>
</evidence>
<dbReference type="RefSeq" id="WP_377467731.1">
    <property type="nucleotide sequence ID" value="NZ_JBHUOP010000007.1"/>
</dbReference>
<keyword evidence="3" id="KW-0813">Transport</keyword>
<evidence type="ECO:0000313" key="8">
    <source>
        <dbReference type="EMBL" id="MFD2841583.1"/>
    </source>
</evidence>